<keyword evidence="5 14" id="KW-0548">Nucleotidyltransferase</keyword>
<evidence type="ECO:0000256" key="8">
    <source>
        <dbReference type="ARBA" id="ARBA00022801"/>
    </source>
</evidence>
<reference evidence="16" key="1">
    <citation type="journal article" date="2021" name="PeerJ">
        <title>Extensive microbial diversity within the chicken gut microbiome revealed by metagenomics and culture.</title>
        <authorList>
            <person name="Gilroy R."/>
            <person name="Ravi A."/>
            <person name="Getino M."/>
            <person name="Pursley I."/>
            <person name="Horton D.L."/>
            <person name="Alikhan N.F."/>
            <person name="Baker D."/>
            <person name="Gharbi K."/>
            <person name="Hall N."/>
            <person name="Watson M."/>
            <person name="Adriaenssens E.M."/>
            <person name="Foster-Nyarko E."/>
            <person name="Jarju S."/>
            <person name="Secka A."/>
            <person name="Antonio M."/>
            <person name="Oren A."/>
            <person name="Chaudhuri R.R."/>
            <person name="La Ragione R."/>
            <person name="Hildebrand F."/>
            <person name="Pallen M.J."/>
        </authorList>
    </citation>
    <scope>NUCLEOTIDE SEQUENCE</scope>
    <source>
        <strain evidence="16">CHK33-5263</strain>
    </source>
</reference>
<proteinExistence type="inferred from homology"/>
<dbReference type="Pfam" id="PF01467">
    <property type="entry name" value="CTP_transf_like"/>
    <property type="match status" value="1"/>
</dbReference>
<dbReference type="SUPFAM" id="SSF52374">
    <property type="entry name" value="Nucleotidylyl transferase"/>
    <property type="match status" value="1"/>
</dbReference>
<evidence type="ECO:0000256" key="4">
    <source>
        <dbReference type="ARBA" id="ARBA00022679"/>
    </source>
</evidence>
<dbReference type="NCBIfam" id="TIGR00488">
    <property type="entry name" value="bis(5'-nucleosyl)-tetraphosphatase (symmetrical) YqeK"/>
    <property type="match status" value="1"/>
</dbReference>
<dbReference type="NCBIfam" id="TIGR00482">
    <property type="entry name" value="nicotinate (nicotinamide) nucleotide adenylyltransferase"/>
    <property type="match status" value="1"/>
</dbReference>
<dbReference type="PANTHER" id="PTHR39321">
    <property type="entry name" value="NICOTINATE-NUCLEOTIDE ADENYLYLTRANSFERASE-RELATED"/>
    <property type="match status" value="1"/>
</dbReference>
<dbReference type="PROSITE" id="PS51831">
    <property type="entry name" value="HD"/>
    <property type="match status" value="1"/>
</dbReference>
<keyword evidence="9 14" id="KW-0067">ATP-binding</keyword>
<evidence type="ECO:0000256" key="1">
    <source>
        <dbReference type="ARBA" id="ARBA00002324"/>
    </source>
</evidence>
<dbReference type="Gene3D" id="3.40.50.620">
    <property type="entry name" value="HUPs"/>
    <property type="match status" value="1"/>
</dbReference>
<feature type="domain" description="HD" evidence="15">
    <location>
        <begin position="210"/>
        <end position="319"/>
    </location>
</feature>
<keyword evidence="4 14" id="KW-0808">Transferase</keyword>
<evidence type="ECO:0000256" key="14">
    <source>
        <dbReference type="HAMAP-Rule" id="MF_00244"/>
    </source>
</evidence>
<evidence type="ECO:0000256" key="12">
    <source>
        <dbReference type="ARBA" id="ARBA00048721"/>
    </source>
</evidence>
<evidence type="ECO:0000256" key="10">
    <source>
        <dbReference type="ARBA" id="ARBA00023004"/>
    </source>
</evidence>
<evidence type="ECO:0000256" key="7">
    <source>
        <dbReference type="ARBA" id="ARBA00022741"/>
    </source>
</evidence>
<dbReference type="AlphaFoldDB" id="A0A9D2IVA8"/>
<keyword evidence="11 14" id="KW-0520">NAD</keyword>
<accession>A0A9D2IVA8</accession>
<keyword evidence="10" id="KW-0408">Iron</keyword>
<dbReference type="InterPro" id="IPR003607">
    <property type="entry name" value="HD/PDEase_dom"/>
</dbReference>
<dbReference type="GO" id="GO:0009435">
    <property type="term" value="P:NAD+ biosynthetic process"/>
    <property type="evidence" value="ECO:0007669"/>
    <property type="project" value="UniProtKB-UniRule"/>
</dbReference>
<comment type="catalytic activity">
    <reaction evidence="13">
        <text>P(1),P(4)-bis(5'-adenosyl) tetraphosphate + H2O = 2 ADP + 2 H(+)</text>
        <dbReference type="Rhea" id="RHEA:24252"/>
        <dbReference type="ChEBI" id="CHEBI:15377"/>
        <dbReference type="ChEBI" id="CHEBI:15378"/>
        <dbReference type="ChEBI" id="CHEBI:58141"/>
        <dbReference type="ChEBI" id="CHEBI:456216"/>
        <dbReference type="EC" id="3.6.1.41"/>
    </reaction>
</comment>
<comment type="caution">
    <text evidence="16">The sequence shown here is derived from an EMBL/GenBank/DDBJ whole genome shotgun (WGS) entry which is preliminary data.</text>
</comment>
<evidence type="ECO:0000256" key="2">
    <source>
        <dbReference type="ARBA" id="ARBA00005019"/>
    </source>
</evidence>
<keyword evidence="8" id="KW-0378">Hydrolase</keyword>
<dbReference type="CDD" id="cd02165">
    <property type="entry name" value="NMNAT"/>
    <property type="match status" value="1"/>
</dbReference>
<dbReference type="EC" id="2.7.7.18" evidence="14"/>
<protein>
    <recommendedName>
        <fullName evidence="14">Probable nicotinate-nucleotide adenylyltransferase</fullName>
        <ecNumber evidence="14">2.7.7.18</ecNumber>
    </recommendedName>
    <alternativeName>
        <fullName evidence="14">Deamido-NAD(+) diphosphorylase</fullName>
    </alternativeName>
    <alternativeName>
        <fullName evidence="14">Deamido-NAD(+) pyrophosphorylase</fullName>
    </alternativeName>
    <alternativeName>
        <fullName evidence="14">Nicotinate mononucleotide adenylyltransferase</fullName>
        <shortName evidence="14">NaMN adenylyltransferase</shortName>
    </alternativeName>
</protein>
<dbReference type="Pfam" id="PF01966">
    <property type="entry name" value="HD"/>
    <property type="match status" value="1"/>
</dbReference>
<dbReference type="EMBL" id="DXBS01000029">
    <property type="protein sequence ID" value="HIZ24105.1"/>
    <property type="molecule type" value="Genomic_DNA"/>
</dbReference>
<comment type="function">
    <text evidence="1 14">Catalyzes the reversible adenylation of nicotinate mononucleotide (NaMN) to nicotinic acid adenine dinucleotide (NaAD).</text>
</comment>
<comment type="similarity">
    <text evidence="14">Belongs to the NadD family.</text>
</comment>
<evidence type="ECO:0000313" key="16">
    <source>
        <dbReference type="EMBL" id="HIZ24105.1"/>
    </source>
</evidence>
<evidence type="ECO:0000256" key="11">
    <source>
        <dbReference type="ARBA" id="ARBA00023027"/>
    </source>
</evidence>
<evidence type="ECO:0000256" key="6">
    <source>
        <dbReference type="ARBA" id="ARBA00022723"/>
    </source>
</evidence>
<dbReference type="InterPro" id="IPR005249">
    <property type="entry name" value="YqeK"/>
</dbReference>
<dbReference type="Gene3D" id="1.10.3210.10">
    <property type="entry name" value="Hypothetical protein af1432"/>
    <property type="match status" value="1"/>
</dbReference>
<dbReference type="InterPro" id="IPR006674">
    <property type="entry name" value="HD_domain"/>
</dbReference>
<keyword evidence="7 14" id="KW-0547">Nucleotide-binding</keyword>
<dbReference type="SUPFAM" id="SSF109604">
    <property type="entry name" value="HD-domain/PDEase-like"/>
    <property type="match status" value="1"/>
</dbReference>
<dbReference type="GO" id="GO:0005524">
    <property type="term" value="F:ATP binding"/>
    <property type="evidence" value="ECO:0007669"/>
    <property type="project" value="UniProtKB-KW"/>
</dbReference>
<dbReference type="HAMAP" id="MF_00244">
    <property type="entry name" value="NaMN_adenylyltr"/>
    <property type="match status" value="1"/>
</dbReference>
<evidence type="ECO:0000313" key="17">
    <source>
        <dbReference type="Proteomes" id="UP000824044"/>
    </source>
</evidence>
<gene>
    <name evidence="14 16" type="primary">nadD</name>
    <name evidence="16" type="ORF">H9812_01315</name>
</gene>
<evidence type="ECO:0000256" key="9">
    <source>
        <dbReference type="ARBA" id="ARBA00022840"/>
    </source>
</evidence>
<dbReference type="Proteomes" id="UP000824044">
    <property type="component" value="Unassembled WGS sequence"/>
</dbReference>
<evidence type="ECO:0000256" key="3">
    <source>
        <dbReference type="ARBA" id="ARBA00022642"/>
    </source>
</evidence>
<dbReference type="GO" id="GO:0008803">
    <property type="term" value="F:bis(5'-nucleosyl)-tetraphosphatase (symmetrical) activity"/>
    <property type="evidence" value="ECO:0007669"/>
    <property type="project" value="UniProtKB-EC"/>
</dbReference>
<keyword evidence="3 14" id="KW-0662">Pyridine nucleotide biosynthesis</keyword>
<evidence type="ECO:0000259" key="15">
    <source>
        <dbReference type="PROSITE" id="PS51831"/>
    </source>
</evidence>
<dbReference type="InterPro" id="IPR004821">
    <property type="entry name" value="Cyt_trans-like"/>
</dbReference>
<reference evidence="16" key="2">
    <citation type="submission" date="2021-04" db="EMBL/GenBank/DDBJ databases">
        <authorList>
            <person name="Gilroy R."/>
        </authorList>
    </citation>
    <scope>NUCLEOTIDE SEQUENCE</scope>
    <source>
        <strain evidence="16">CHK33-5263</strain>
    </source>
</reference>
<dbReference type="GO" id="GO:0004515">
    <property type="term" value="F:nicotinate-nucleotide adenylyltransferase activity"/>
    <property type="evidence" value="ECO:0007669"/>
    <property type="project" value="UniProtKB-UniRule"/>
</dbReference>
<evidence type="ECO:0000256" key="13">
    <source>
        <dbReference type="ARBA" id="ARBA00049417"/>
    </source>
</evidence>
<dbReference type="CDD" id="cd00077">
    <property type="entry name" value="HDc"/>
    <property type="match status" value="1"/>
</dbReference>
<keyword evidence="6" id="KW-0479">Metal-binding</keyword>
<sequence>MKIALFGGSFDPVHLEHRHYVLAAKEALGLDRVIVMPAGRAPHKSWGASADGNARLAMCRIAFRDLPWVTVSDFEIRAEGTSYSYLTCREFAQRYPDTERYFLVGSDMLEDFFTWKNPDNILANVTLAACGRGTGDPASLRERFRKRFGKDYVVVPFTGEAVASRLLRVDLAFGKRPAGLDDEVYRYVKENDLYTHPAIAPALALEKEARREHSCRVARMAVARAASVGVSEGKALLASALHDCGKYVPPDSPLLEGFMPPENVPTPVMHQYTGAFLAQKLFQVDDEEVLDAIRYHTSGKAGMTKLGMLVYLADMLEDGRDFPGVNELRDWYWKDLDMCLYHALRQQNDYLKEEGKPVYPLTKEAYRWIKGVVKGK</sequence>
<name>A0A9D2IVA8_9FIRM</name>
<dbReference type="PANTHER" id="PTHR39321:SF3">
    <property type="entry name" value="PHOSPHOPANTETHEINE ADENYLYLTRANSFERASE"/>
    <property type="match status" value="1"/>
</dbReference>
<dbReference type="GO" id="GO:0046872">
    <property type="term" value="F:metal ion binding"/>
    <property type="evidence" value="ECO:0007669"/>
    <property type="project" value="UniProtKB-KW"/>
</dbReference>
<comment type="catalytic activity">
    <reaction evidence="12 14">
        <text>nicotinate beta-D-ribonucleotide + ATP + H(+) = deamido-NAD(+) + diphosphate</text>
        <dbReference type="Rhea" id="RHEA:22860"/>
        <dbReference type="ChEBI" id="CHEBI:15378"/>
        <dbReference type="ChEBI" id="CHEBI:30616"/>
        <dbReference type="ChEBI" id="CHEBI:33019"/>
        <dbReference type="ChEBI" id="CHEBI:57502"/>
        <dbReference type="ChEBI" id="CHEBI:58437"/>
        <dbReference type="EC" id="2.7.7.18"/>
    </reaction>
</comment>
<dbReference type="InterPro" id="IPR014729">
    <property type="entry name" value="Rossmann-like_a/b/a_fold"/>
</dbReference>
<evidence type="ECO:0000256" key="5">
    <source>
        <dbReference type="ARBA" id="ARBA00022695"/>
    </source>
</evidence>
<comment type="pathway">
    <text evidence="2 14">Cofactor biosynthesis; NAD(+) biosynthesis; deamido-NAD(+) from nicotinate D-ribonucleotide: step 1/1.</text>
</comment>
<dbReference type="InterPro" id="IPR005248">
    <property type="entry name" value="NadD/NMNAT"/>
</dbReference>
<organism evidence="16 17">
    <name type="scientific">Candidatus Gallimonas intestinigallinarum</name>
    <dbReference type="NCBI Taxonomy" id="2838604"/>
    <lineage>
        <taxon>Bacteria</taxon>
        <taxon>Bacillati</taxon>
        <taxon>Bacillota</taxon>
        <taxon>Clostridia</taxon>
        <taxon>Candidatus Gallimonas</taxon>
    </lineage>
</organism>